<reference evidence="2" key="1">
    <citation type="submission" date="2016-09" db="EMBL/GenBank/DDBJ databases">
        <authorList>
            <person name="Gulvik C.A."/>
        </authorList>
    </citation>
    <scope>NUCLEOTIDE SEQUENCE [LARGE SCALE GENOMIC DNA]</scope>
    <source>
        <strain evidence="2">DSM 23328</strain>
    </source>
</reference>
<protein>
    <submittedName>
        <fullName evidence="1">GNAT family N-acetyltransferase</fullName>
    </submittedName>
</protein>
<dbReference type="RefSeq" id="WP_069647381.1">
    <property type="nucleotide sequence ID" value="NZ_MIJZ01000016.1"/>
</dbReference>
<proteinExistence type="predicted"/>
<evidence type="ECO:0000313" key="2">
    <source>
        <dbReference type="Proteomes" id="UP000094068"/>
    </source>
</evidence>
<dbReference type="InterPro" id="IPR016181">
    <property type="entry name" value="Acyl_CoA_acyltransferase"/>
</dbReference>
<name>A0A1E5GAI3_9ENTE</name>
<comment type="caution">
    <text evidence="1">The sequence shown here is derived from an EMBL/GenBank/DDBJ whole genome shotgun (WGS) entry which is preliminary data.</text>
</comment>
<dbReference type="GO" id="GO:0016740">
    <property type="term" value="F:transferase activity"/>
    <property type="evidence" value="ECO:0007669"/>
    <property type="project" value="UniProtKB-KW"/>
</dbReference>
<dbReference type="OrthoDB" id="66776at2"/>
<dbReference type="Proteomes" id="UP000094068">
    <property type="component" value="Unassembled WGS sequence"/>
</dbReference>
<keyword evidence="1" id="KW-0808">Transferase</keyword>
<organism evidence="1 2">
    <name type="scientific">Enterococcus ureasiticus</name>
    <dbReference type="NCBI Taxonomy" id="903984"/>
    <lineage>
        <taxon>Bacteria</taxon>
        <taxon>Bacillati</taxon>
        <taxon>Bacillota</taxon>
        <taxon>Bacilli</taxon>
        <taxon>Lactobacillales</taxon>
        <taxon>Enterococcaceae</taxon>
        <taxon>Enterococcus</taxon>
    </lineage>
</organism>
<dbReference type="AlphaFoldDB" id="A0A1E5GAI3"/>
<sequence>MYLKMYDDTHQTLVDNYCLSEIKLRYVREPKIAIALTKKDPRRHAVLVFKNEHLVAFLSLFEAKGSSTYSDNKNSLLVQDLSTDYRHLRKGYVKQAVQLLPRFIHQHFSNIDQLTIIVNEDKAFTKALCLEVGFKDISHQLPHIYGSQVLLEIPI</sequence>
<dbReference type="SUPFAM" id="SSF55729">
    <property type="entry name" value="Acyl-CoA N-acyltransferases (Nat)"/>
    <property type="match status" value="1"/>
</dbReference>
<accession>A0A1E5GAI3</accession>
<dbReference type="EMBL" id="MIJZ01000016">
    <property type="protein sequence ID" value="OEG09703.1"/>
    <property type="molecule type" value="Genomic_DNA"/>
</dbReference>
<evidence type="ECO:0000313" key="1">
    <source>
        <dbReference type="EMBL" id="OEG09703.1"/>
    </source>
</evidence>
<dbReference type="STRING" id="903984.BCR21_15295"/>
<keyword evidence="2" id="KW-1185">Reference proteome</keyword>
<gene>
    <name evidence="1" type="ORF">BCR21_15295</name>
</gene>
<dbReference type="Gene3D" id="3.40.630.30">
    <property type="match status" value="1"/>
</dbReference>